<comment type="caution">
    <text evidence="2">The sequence shown here is derived from an EMBL/GenBank/DDBJ whole genome shotgun (WGS) entry which is preliminary data.</text>
</comment>
<dbReference type="RefSeq" id="WP_231450015.1">
    <property type="nucleotide sequence ID" value="NZ_JAJOMB010000046.1"/>
</dbReference>
<name>A0A9X1NQ81_9ACTN</name>
<feature type="transmembrane region" description="Helical" evidence="1">
    <location>
        <begin position="29"/>
        <end position="49"/>
    </location>
</feature>
<dbReference type="EMBL" id="JAJOMB010000046">
    <property type="protein sequence ID" value="MCD5317163.1"/>
    <property type="molecule type" value="Genomic_DNA"/>
</dbReference>
<keyword evidence="1" id="KW-0812">Transmembrane</keyword>
<sequence length="93" mass="9830">MSAVVKTPEAVALERAAERTPWERAVRRVAIAYVAVLAVSPAATAVLAVRDEAPAPVVDRVVRSHCSNGRIQQGIDTGRPDGLLLAKDTGIEC</sequence>
<gene>
    <name evidence="2" type="ORF">LR394_40355</name>
</gene>
<protein>
    <submittedName>
        <fullName evidence="2">Uncharacterized protein</fullName>
    </submittedName>
</protein>
<evidence type="ECO:0000313" key="3">
    <source>
        <dbReference type="Proteomes" id="UP001138997"/>
    </source>
</evidence>
<proteinExistence type="predicted"/>
<keyword evidence="3" id="KW-1185">Reference proteome</keyword>
<dbReference type="Proteomes" id="UP001138997">
    <property type="component" value="Unassembled WGS sequence"/>
</dbReference>
<organism evidence="2 3">
    <name type="scientific">Kineosporia babensis</name>
    <dbReference type="NCBI Taxonomy" id="499548"/>
    <lineage>
        <taxon>Bacteria</taxon>
        <taxon>Bacillati</taxon>
        <taxon>Actinomycetota</taxon>
        <taxon>Actinomycetes</taxon>
        <taxon>Kineosporiales</taxon>
        <taxon>Kineosporiaceae</taxon>
        <taxon>Kineosporia</taxon>
    </lineage>
</organism>
<keyword evidence="1" id="KW-1133">Transmembrane helix</keyword>
<accession>A0A9X1NQ81</accession>
<keyword evidence="1" id="KW-0472">Membrane</keyword>
<evidence type="ECO:0000256" key="1">
    <source>
        <dbReference type="SAM" id="Phobius"/>
    </source>
</evidence>
<reference evidence="2" key="1">
    <citation type="submission" date="2021-11" db="EMBL/GenBank/DDBJ databases">
        <title>Streptomyces corallinus and Kineosporia corallina sp. nov., two new coral-derived marine actinobacteria.</title>
        <authorList>
            <person name="Buangrab K."/>
            <person name="Sutthacheep M."/>
            <person name="Yeemin T."/>
            <person name="Harunari E."/>
            <person name="Igarashi Y."/>
            <person name="Sripreechasak P."/>
            <person name="Kanchanasin P."/>
            <person name="Tanasupawat S."/>
            <person name="Phongsopitanun W."/>
        </authorList>
    </citation>
    <scope>NUCLEOTIDE SEQUENCE</scope>
    <source>
        <strain evidence="2">JCM 31032</strain>
    </source>
</reference>
<evidence type="ECO:0000313" key="2">
    <source>
        <dbReference type="EMBL" id="MCD5317163.1"/>
    </source>
</evidence>
<dbReference type="AlphaFoldDB" id="A0A9X1NQ81"/>